<dbReference type="InterPro" id="IPR047012">
    <property type="entry name" value="ICAM_VCAM"/>
</dbReference>
<keyword evidence="10" id="KW-0325">Glycoprotein</keyword>
<name>A0A8B7BER9_ORYAF</name>
<keyword evidence="5" id="KW-0677">Repeat</keyword>
<gene>
    <name evidence="16" type="primary">ICAM2</name>
</gene>
<keyword evidence="8 12" id="KW-0472">Membrane</keyword>
<evidence type="ECO:0000259" key="14">
    <source>
        <dbReference type="Pfam" id="PF03921"/>
    </source>
</evidence>
<dbReference type="RefSeq" id="XP_007957911.1">
    <property type="nucleotide sequence ID" value="XM_007959720.1"/>
</dbReference>
<evidence type="ECO:0000256" key="2">
    <source>
        <dbReference type="ARBA" id="ARBA00005925"/>
    </source>
</evidence>
<dbReference type="PANTHER" id="PTHR13771">
    <property type="entry name" value="INTERCELLULAR ADHESION MOLECULE"/>
    <property type="match status" value="1"/>
</dbReference>
<dbReference type="FunFam" id="2.60.40.10:FF:000338">
    <property type="entry name" value="intercellular adhesion molecule 5"/>
    <property type="match status" value="1"/>
</dbReference>
<evidence type="ECO:0000256" key="9">
    <source>
        <dbReference type="ARBA" id="ARBA00023157"/>
    </source>
</evidence>
<keyword evidence="9" id="KW-1015">Disulfide bond</keyword>
<dbReference type="InterPro" id="IPR003987">
    <property type="entry name" value="ICAM_VCAM_N"/>
</dbReference>
<evidence type="ECO:0000256" key="1">
    <source>
        <dbReference type="ARBA" id="ARBA00004479"/>
    </source>
</evidence>
<proteinExistence type="inferred from homology"/>
<evidence type="ECO:0000256" key="3">
    <source>
        <dbReference type="ARBA" id="ARBA00022692"/>
    </source>
</evidence>
<keyword evidence="6" id="KW-0130">Cell adhesion</keyword>
<evidence type="ECO:0000256" key="7">
    <source>
        <dbReference type="ARBA" id="ARBA00022989"/>
    </source>
</evidence>
<dbReference type="AlphaFoldDB" id="A0A8B7BER9"/>
<feature type="transmembrane region" description="Helical" evidence="12">
    <location>
        <begin position="224"/>
        <end position="248"/>
    </location>
</feature>
<feature type="domain" description="Intercellular adhesion molecule N-terminal" evidence="14">
    <location>
        <begin position="24"/>
        <end position="114"/>
    </location>
</feature>
<dbReference type="GO" id="GO:0005178">
    <property type="term" value="F:integrin binding"/>
    <property type="evidence" value="ECO:0007669"/>
    <property type="project" value="InterPro"/>
</dbReference>
<evidence type="ECO:0000256" key="4">
    <source>
        <dbReference type="ARBA" id="ARBA00022729"/>
    </source>
</evidence>
<dbReference type="InterPro" id="IPR013783">
    <property type="entry name" value="Ig-like_fold"/>
</dbReference>
<dbReference type="Proteomes" id="UP000694850">
    <property type="component" value="Unplaced"/>
</dbReference>
<evidence type="ECO:0000313" key="15">
    <source>
        <dbReference type="Proteomes" id="UP000694850"/>
    </source>
</evidence>
<dbReference type="SUPFAM" id="SSF48726">
    <property type="entry name" value="Immunoglobulin"/>
    <property type="match status" value="2"/>
</dbReference>
<evidence type="ECO:0000256" key="13">
    <source>
        <dbReference type="SAM" id="SignalP"/>
    </source>
</evidence>
<dbReference type="InterPro" id="IPR013768">
    <property type="entry name" value="ICAM_N"/>
</dbReference>
<evidence type="ECO:0000256" key="11">
    <source>
        <dbReference type="ARBA" id="ARBA00023319"/>
    </source>
</evidence>
<evidence type="ECO:0000256" key="10">
    <source>
        <dbReference type="ARBA" id="ARBA00023180"/>
    </source>
</evidence>
<protein>
    <submittedName>
        <fullName evidence="16">Intercellular adhesion molecule 2</fullName>
    </submittedName>
</protein>
<reference evidence="16" key="1">
    <citation type="submission" date="2025-08" db="UniProtKB">
        <authorList>
            <consortium name="RefSeq"/>
        </authorList>
    </citation>
    <scope>IDENTIFICATION</scope>
</reference>
<dbReference type="PRINTS" id="PR01472">
    <property type="entry name" value="ICAMVCAM1"/>
</dbReference>
<accession>A0A8B7BER9</accession>
<keyword evidence="4 13" id="KW-0732">Signal</keyword>
<dbReference type="CTD" id="3384"/>
<dbReference type="Gene3D" id="2.60.40.10">
    <property type="entry name" value="Immunoglobulins"/>
    <property type="match status" value="2"/>
</dbReference>
<evidence type="ECO:0000256" key="12">
    <source>
        <dbReference type="SAM" id="Phobius"/>
    </source>
</evidence>
<dbReference type="InterPro" id="IPR036179">
    <property type="entry name" value="Ig-like_dom_sf"/>
</dbReference>
<evidence type="ECO:0000256" key="6">
    <source>
        <dbReference type="ARBA" id="ARBA00022889"/>
    </source>
</evidence>
<feature type="chain" id="PRO_5034463774" evidence="13">
    <location>
        <begin position="24"/>
        <end position="272"/>
    </location>
</feature>
<dbReference type="GeneID" id="103213947"/>
<comment type="subcellular location">
    <subcellularLocation>
        <location evidence="1">Membrane</location>
        <topology evidence="1">Single-pass type I membrane protein</topology>
    </subcellularLocation>
</comment>
<evidence type="ECO:0000313" key="16">
    <source>
        <dbReference type="RefSeq" id="XP_007957911.1"/>
    </source>
</evidence>
<keyword evidence="3 12" id="KW-0812">Transmembrane</keyword>
<evidence type="ECO:0000256" key="8">
    <source>
        <dbReference type="ARBA" id="ARBA00023136"/>
    </source>
</evidence>
<dbReference type="Pfam" id="PF03921">
    <property type="entry name" value="ICAM_N"/>
    <property type="match status" value="1"/>
</dbReference>
<keyword evidence="11" id="KW-0393">Immunoglobulin domain</keyword>
<keyword evidence="15" id="KW-1185">Reference proteome</keyword>
<organism evidence="15 16">
    <name type="scientific">Orycteropus afer afer</name>
    <dbReference type="NCBI Taxonomy" id="1230840"/>
    <lineage>
        <taxon>Eukaryota</taxon>
        <taxon>Metazoa</taxon>
        <taxon>Chordata</taxon>
        <taxon>Craniata</taxon>
        <taxon>Vertebrata</taxon>
        <taxon>Euteleostomi</taxon>
        <taxon>Mammalia</taxon>
        <taxon>Eutheria</taxon>
        <taxon>Afrotheria</taxon>
        <taxon>Tubulidentata</taxon>
        <taxon>Orycteropodidae</taxon>
        <taxon>Orycteropus</taxon>
    </lineage>
</organism>
<dbReference type="GO" id="GO:0098609">
    <property type="term" value="P:cell-cell adhesion"/>
    <property type="evidence" value="ECO:0007669"/>
    <property type="project" value="InterPro"/>
</dbReference>
<dbReference type="FunFam" id="2.60.40.10:FF:000194">
    <property type="entry name" value="Intercellular adhesion molecule 1"/>
    <property type="match status" value="1"/>
</dbReference>
<sequence length="272" mass="30646">MSSFSCWDLPMALLALLCCPGSGEEAFEVHMWPEQLVVESRGSLEVNCSTNCAWPEAGGLETNPVKTLLGNHTQWKHFLISNISQDTVIYCYFTCSGKQQFKEVNVSVYHPPKQVTLTLQPLRVVTGKSFTIECKVPAVAPLKSLTLTLLHGRKMLYNQTFEKATPDPQEAIATLNVTAHKEDGQHNFSCQAELDLRSRGGGILRRTSEPQALQVFEPMQDNQMFIIITVMSVLLFLFVMSVLLCFIFGQQWCQKRIGTYEVLAAWRRQPRA</sequence>
<comment type="similarity">
    <text evidence="2">Belongs to the immunoglobulin superfamily. ICAM family.</text>
</comment>
<keyword evidence="7 12" id="KW-1133">Transmembrane helix</keyword>
<evidence type="ECO:0000256" key="5">
    <source>
        <dbReference type="ARBA" id="ARBA00022737"/>
    </source>
</evidence>
<dbReference type="OrthoDB" id="5843397at2759"/>
<feature type="signal peptide" evidence="13">
    <location>
        <begin position="1"/>
        <end position="23"/>
    </location>
</feature>
<dbReference type="PANTHER" id="PTHR13771:SF3">
    <property type="entry name" value="INTERCELLULAR ADHESION MOLECULE 2"/>
    <property type="match status" value="1"/>
</dbReference>
<dbReference type="GO" id="GO:0005886">
    <property type="term" value="C:plasma membrane"/>
    <property type="evidence" value="ECO:0007669"/>
    <property type="project" value="TreeGrafter"/>
</dbReference>